<reference evidence="1" key="1">
    <citation type="submission" date="2022-04" db="EMBL/GenBank/DDBJ databases">
        <title>Genome of the entomopathogenic fungus Entomophthora muscae.</title>
        <authorList>
            <person name="Elya C."/>
            <person name="Lovett B.R."/>
            <person name="Lee E."/>
            <person name="Macias A.M."/>
            <person name="Hajek A.E."/>
            <person name="De Bivort B.L."/>
            <person name="Kasson M.T."/>
            <person name="De Fine Licht H.H."/>
            <person name="Stajich J.E."/>
        </authorList>
    </citation>
    <scope>NUCLEOTIDE SEQUENCE</scope>
    <source>
        <strain evidence="1">Berkeley</strain>
    </source>
</reference>
<evidence type="ECO:0000313" key="2">
    <source>
        <dbReference type="Proteomes" id="UP001165960"/>
    </source>
</evidence>
<dbReference type="Proteomes" id="UP001165960">
    <property type="component" value="Unassembled WGS sequence"/>
</dbReference>
<keyword evidence="2" id="KW-1185">Reference proteome</keyword>
<sequence>MSYGMHGCKRVDQTPEIQEALKKRELIKVTEYRKISDDYVAKRSKKEFDEEMLDITYRLLLLNPDYYSAWNDRRRALEATEASDFKSELELAKTALKLRPKTYWIWNHRLWTLSKMNQLEAWVGELQLTDYLLNLDPRNFHGWDYRRQVIRQLLSHGQPAEATLQKELAFTKTKIAQHFSNGSAWHYRSTLIATLGLNDLEKELELVRTAFYTDPDDQSAWIYYQWLISSSFVPSIAPPIIMPPQCHILSHGNSSNEILISIMLTFAEPITLIDFPIPIHPNQVLVHGWKIPSPNTANVSRSWKSSFKVSQAQVPFQLSFLLAPENIKCKGQLPTCVKFHKLFDETTLGTSSTRFVALEREVMKSADSSLSAQQRTSFLESEYKKLQELVDFEPNAKWPLLTQVFLKHEAQVASDCTSFFNEKPSERSKDSTSFYLESAKILSRNDPLRQGYYSSWS</sequence>
<keyword evidence="1" id="KW-0808">Transferase</keyword>
<dbReference type="EMBL" id="QTSX02002168">
    <property type="protein sequence ID" value="KAJ9077989.1"/>
    <property type="molecule type" value="Genomic_DNA"/>
</dbReference>
<evidence type="ECO:0000313" key="1">
    <source>
        <dbReference type="EMBL" id="KAJ9077989.1"/>
    </source>
</evidence>
<protein>
    <submittedName>
        <fullName evidence="1">Rab geranylgeranyltransferase</fullName>
        <ecNumber evidence="1">2.5.1.60</ecNumber>
    </submittedName>
</protein>
<gene>
    <name evidence="1" type="primary">BET4_1</name>
    <name evidence="1" type="ORF">DSO57_1011278</name>
</gene>
<name>A0ACC2TTP9_9FUNG</name>
<accession>A0ACC2TTP9</accession>
<dbReference type="EC" id="2.5.1.60" evidence="1"/>
<proteinExistence type="predicted"/>
<comment type="caution">
    <text evidence="1">The sequence shown here is derived from an EMBL/GenBank/DDBJ whole genome shotgun (WGS) entry which is preliminary data.</text>
</comment>
<organism evidence="1 2">
    <name type="scientific">Entomophthora muscae</name>
    <dbReference type="NCBI Taxonomy" id="34485"/>
    <lineage>
        <taxon>Eukaryota</taxon>
        <taxon>Fungi</taxon>
        <taxon>Fungi incertae sedis</taxon>
        <taxon>Zoopagomycota</taxon>
        <taxon>Entomophthoromycotina</taxon>
        <taxon>Entomophthoromycetes</taxon>
        <taxon>Entomophthorales</taxon>
        <taxon>Entomophthoraceae</taxon>
        <taxon>Entomophthora</taxon>
    </lineage>
</organism>